<protein>
    <submittedName>
        <fullName evidence="1">Uncharacterized protein</fullName>
    </submittedName>
</protein>
<dbReference type="Proteomes" id="UP000694383">
    <property type="component" value="Unplaced"/>
</dbReference>
<reference evidence="1" key="2">
    <citation type="submission" date="2025-09" db="UniProtKB">
        <authorList>
            <consortium name="Ensembl"/>
        </authorList>
    </citation>
    <scope>IDENTIFICATION</scope>
</reference>
<dbReference type="Ensembl" id="ENSOSIT00000006106.1">
    <property type="protein sequence ID" value="ENSOSIP00000005690.1"/>
    <property type="gene ID" value="ENSOSIG00000003935.1"/>
</dbReference>
<proteinExistence type="predicted"/>
<reference evidence="1" key="1">
    <citation type="submission" date="2025-08" db="UniProtKB">
        <authorList>
            <consortium name="Ensembl"/>
        </authorList>
    </citation>
    <scope>IDENTIFICATION</scope>
</reference>
<evidence type="ECO:0000313" key="2">
    <source>
        <dbReference type="Proteomes" id="UP000694383"/>
    </source>
</evidence>
<evidence type="ECO:0000313" key="1">
    <source>
        <dbReference type="Ensembl" id="ENSOSIP00000005690.1"/>
    </source>
</evidence>
<keyword evidence="2" id="KW-1185">Reference proteome</keyword>
<organism evidence="1 2">
    <name type="scientific">Oryzias sinensis</name>
    <name type="common">Chinese medaka</name>
    <dbReference type="NCBI Taxonomy" id="183150"/>
    <lineage>
        <taxon>Eukaryota</taxon>
        <taxon>Metazoa</taxon>
        <taxon>Chordata</taxon>
        <taxon>Craniata</taxon>
        <taxon>Vertebrata</taxon>
        <taxon>Euteleostomi</taxon>
        <taxon>Actinopterygii</taxon>
        <taxon>Neopterygii</taxon>
        <taxon>Teleostei</taxon>
        <taxon>Neoteleostei</taxon>
        <taxon>Acanthomorphata</taxon>
        <taxon>Ovalentaria</taxon>
        <taxon>Atherinomorphae</taxon>
        <taxon>Beloniformes</taxon>
        <taxon>Adrianichthyidae</taxon>
        <taxon>Oryziinae</taxon>
        <taxon>Oryzias</taxon>
    </lineage>
</organism>
<sequence length="71" mass="8169">MFSFFLSAAHKAILQNEDLFSPSFCKVCSAVLHSNKQRWSHYMVSAPLFLCSSLKVLMKDQDFQDVCKLCF</sequence>
<name>A0A8C7WZY0_9TELE</name>
<dbReference type="AlphaFoldDB" id="A0A8C7WZY0"/>
<dbReference type="Gene3D" id="3.30.160.60">
    <property type="entry name" value="Classic Zinc Finger"/>
    <property type="match status" value="1"/>
</dbReference>
<accession>A0A8C7WZY0</accession>